<name>A0A167KKE4_CALVF</name>
<dbReference type="GO" id="GO:0016491">
    <property type="term" value="F:oxidoreductase activity"/>
    <property type="evidence" value="ECO:0007669"/>
    <property type="project" value="UniProtKB-KW"/>
</dbReference>
<dbReference type="AlphaFoldDB" id="A0A167KKE4"/>
<reference evidence="5 6" key="1">
    <citation type="journal article" date="2016" name="Mol. Biol. Evol.">
        <title>Comparative Genomics of Early-Diverging Mushroom-Forming Fungi Provides Insights into the Origins of Lignocellulose Decay Capabilities.</title>
        <authorList>
            <person name="Nagy L.G."/>
            <person name="Riley R."/>
            <person name="Tritt A."/>
            <person name="Adam C."/>
            <person name="Daum C."/>
            <person name="Floudas D."/>
            <person name="Sun H."/>
            <person name="Yadav J.S."/>
            <person name="Pangilinan J."/>
            <person name="Larsson K.H."/>
            <person name="Matsuura K."/>
            <person name="Barry K."/>
            <person name="Labutti K."/>
            <person name="Kuo R."/>
            <person name="Ohm R.A."/>
            <person name="Bhattacharya S.S."/>
            <person name="Shirouzu T."/>
            <person name="Yoshinaga Y."/>
            <person name="Martin F.M."/>
            <person name="Grigoriev I.V."/>
            <person name="Hibbett D.S."/>
        </authorList>
    </citation>
    <scope>NUCLEOTIDE SEQUENCE [LARGE SCALE GENOMIC DNA]</scope>
    <source>
        <strain evidence="5 6">TUFC12733</strain>
    </source>
</reference>
<dbReference type="InterPro" id="IPR036291">
    <property type="entry name" value="NAD(P)-bd_dom_sf"/>
</dbReference>
<dbReference type="STRING" id="1330018.A0A167KKE4"/>
<dbReference type="Pfam" id="PF05368">
    <property type="entry name" value="NmrA"/>
    <property type="match status" value="1"/>
</dbReference>
<accession>A0A167KKE4</accession>
<dbReference type="InterPro" id="IPR008030">
    <property type="entry name" value="NmrA-like"/>
</dbReference>
<protein>
    <submittedName>
        <fullName evidence="5">NAD(P)-binding protein</fullName>
    </submittedName>
</protein>
<dbReference type="Gene3D" id="3.90.25.10">
    <property type="entry name" value="UDP-galactose 4-epimerase, domain 1"/>
    <property type="match status" value="1"/>
</dbReference>
<dbReference type="Proteomes" id="UP000076738">
    <property type="component" value="Unassembled WGS sequence"/>
</dbReference>
<dbReference type="SUPFAM" id="SSF51735">
    <property type="entry name" value="NAD(P)-binding Rossmann-fold domains"/>
    <property type="match status" value="1"/>
</dbReference>
<keyword evidence="6" id="KW-1185">Reference proteome</keyword>
<dbReference type="Gene3D" id="3.40.50.720">
    <property type="entry name" value="NAD(P)-binding Rossmann-like Domain"/>
    <property type="match status" value="1"/>
</dbReference>
<evidence type="ECO:0000313" key="6">
    <source>
        <dbReference type="Proteomes" id="UP000076738"/>
    </source>
</evidence>
<dbReference type="PANTHER" id="PTHR42748">
    <property type="entry name" value="NITROGEN METABOLITE REPRESSION PROTEIN NMRA FAMILY MEMBER"/>
    <property type="match status" value="1"/>
</dbReference>
<dbReference type="EMBL" id="KV417293">
    <property type="protein sequence ID" value="KZO94733.1"/>
    <property type="molecule type" value="Genomic_DNA"/>
</dbReference>
<evidence type="ECO:0000256" key="2">
    <source>
        <dbReference type="ARBA" id="ARBA00022857"/>
    </source>
</evidence>
<dbReference type="GO" id="GO:0005634">
    <property type="term" value="C:nucleus"/>
    <property type="evidence" value="ECO:0007669"/>
    <property type="project" value="TreeGrafter"/>
</dbReference>
<evidence type="ECO:0000256" key="3">
    <source>
        <dbReference type="ARBA" id="ARBA00023002"/>
    </source>
</evidence>
<dbReference type="InterPro" id="IPR051164">
    <property type="entry name" value="NmrA-like_oxidored"/>
</dbReference>
<evidence type="ECO:0000259" key="4">
    <source>
        <dbReference type="Pfam" id="PF05368"/>
    </source>
</evidence>
<organism evidence="5 6">
    <name type="scientific">Calocera viscosa (strain TUFC12733)</name>
    <dbReference type="NCBI Taxonomy" id="1330018"/>
    <lineage>
        <taxon>Eukaryota</taxon>
        <taxon>Fungi</taxon>
        <taxon>Dikarya</taxon>
        <taxon>Basidiomycota</taxon>
        <taxon>Agaricomycotina</taxon>
        <taxon>Dacrymycetes</taxon>
        <taxon>Dacrymycetales</taxon>
        <taxon>Dacrymycetaceae</taxon>
        <taxon>Calocera</taxon>
    </lineage>
</organism>
<keyword evidence="2" id="KW-0521">NADP</keyword>
<dbReference type="PANTHER" id="PTHR42748:SF30">
    <property type="entry name" value="NMRA-LIKE DOMAIN-CONTAINING PROTEIN"/>
    <property type="match status" value="1"/>
</dbReference>
<feature type="domain" description="NmrA-like" evidence="4">
    <location>
        <begin position="4"/>
        <end position="247"/>
    </location>
</feature>
<dbReference type="OrthoDB" id="419598at2759"/>
<proteinExistence type="inferred from homology"/>
<gene>
    <name evidence="5" type="ORF">CALVIDRAFT_565473</name>
</gene>
<keyword evidence="3" id="KW-0560">Oxidoreductase</keyword>
<comment type="similarity">
    <text evidence="1">Belongs to the NmrA-type oxidoreductase family.</text>
</comment>
<evidence type="ECO:0000256" key="1">
    <source>
        <dbReference type="ARBA" id="ARBA00006328"/>
    </source>
</evidence>
<evidence type="ECO:0000313" key="5">
    <source>
        <dbReference type="EMBL" id="KZO94733.1"/>
    </source>
</evidence>
<sequence>MSMKLVVVCGATGAQGGSVVKSLLEDGRYAIRGITRDVNSASAQALIAKGVEIVPGQPGDKESVMKAFEGAYAVFGVTNPTFAPGPEYEQGKNLVDACKANDVSLFVWSSLPHVAETSNGKYTGVFAFDEKAEVDKYIKSVNQPAVVFKTSGFTSNLVKFGQLRRDPQDPSKWHIHSAWVRGSTPAYTTDVERDVGPSVVAVINGWEDPTTRAELEKEPIPLCSYSISGNEKAEIVSKVSGTDVDFVVEYPTEGRDALPMLKSMYQWHEEDYVHYPSVPPAILLKLGVKFHSFEDYVKETVVPFMKSQQ</sequence>